<keyword evidence="2" id="KW-1185">Reference proteome</keyword>
<dbReference type="Proteomes" id="UP001189429">
    <property type="component" value="Unassembled WGS sequence"/>
</dbReference>
<name>A0ABN9WQQ7_9DINO</name>
<proteinExistence type="predicted"/>
<gene>
    <name evidence="1" type="ORF">PCOR1329_LOCUS68477</name>
</gene>
<protein>
    <submittedName>
        <fullName evidence="1">Uncharacterized protein</fullName>
    </submittedName>
</protein>
<reference evidence="1" key="1">
    <citation type="submission" date="2023-10" db="EMBL/GenBank/DDBJ databases">
        <authorList>
            <person name="Chen Y."/>
            <person name="Shah S."/>
            <person name="Dougan E. K."/>
            <person name="Thang M."/>
            <person name="Chan C."/>
        </authorList>
    </citation>
    <scope>NUCLEOTIDE SEQUENCE [LARGE SCALE GENOMIC DNA]</scope>
</reference>
<comment type="caution">
    <text evidence="1">The sequence shown here is derived from an EMBL/GenBank/DDBJ whole genome shotgun (WGS) entry which is preliminary data.</text>
</comment>
<organism evidence="1 2">
    <name type="scientific">Prorocentrum cordatum</name>
    <dbReference type="NCBI Taxonomy" id="2364126"/>
    <lineage>
        <taxon>Eukaryota</taxon>
        <taxon>Sar</taxon>
        <taxon>Alveolata</taxon>
        <taxon>Dinophyceae</taxon>
        <taxon>Prorocentrales</taxon>
        <taxon>Prorocentraceae</taxon>
        <taxon>Prorocentrum</taxon>
    </lineage>
</organism>
<sequence length="573" mass="61935">MQRVQRCGYPEPELPYRGRRMAYVPCEESNPNGERWLKCLLCSKWINDDVSHSGTAEAACMPSGVLPMPSEGDVTSICLAEALPLPSIIPFSLAHGALGNSVVAASSEILGPGGVWRVLAFVRGVLLVLSTQALCGSCYVTCRVMLAGAAALLQQVLQGDRLVSLEPGVVVFVNYGGKAEPWHERLVPEVVEDCDYSVMTPDGDIFAGNSGRDYLDDVVPGDPRGDLPAGLGAARGQLLYKFRQRPFGAELKGLIEERRARAADVRRSLGLIVEEPEPLPVLGNDAAVAAGPKAGALGSAAGRELFRWGCVARSAAMEVYCVFRLVESHMTPSGRFLSCGPVGWYDVDHAGGLAVLRRLEQGDKKDDMVTTFTLWVGDAAGAKGTSTPRGAGEEARTLPIVRDNRGKSVGDLKSVAPTTDQSIFDDWIVEGPGTTRHAVKEIAKQAGGPAQRHRTWKYENKLQEDAHSAVAHDMLSEILELSTSFDQLDVSNLARMEGLCRHAQYIERRVKKKREAGKYFDSQDYYLGRTRRTGGGIVRPALLKLAAESAARGSAIVKEERKALQGRALARAQ</sequence>
<evidence type="ECO:0000313" key="1">
    <source>
        <dbReference type="EMBL" id="CAK0887412.1"/>
    </source>
</evidence>
<evidence type="ECO:0000313" key="2">
    <source>
        <dbReference type="Proteomes" id="UP001189429"/>
    </source>
</evidence>
<dbReference type="EMBL" id="CAUYUJ010018937">
    <property type="protein sequence ID" value="CAK0887412.1"/>
    <property type="molecule type" value="Genomic_DNA"/>
</dbReference>
<accession>A0ABN9WQQ7</accession>